<dbReference type="Proteomes" id="UP000236454">
    <property type="component" value="Unassembled WGS sequence"/>
</dbReference>
<dbReference type="InterPro" id="IPR016181">
    <property type="entry name" value="Acyl_CoA_acyltransferase"/>
</dbReference>
<name>A0A1I7APM5_9FLAO</name>
<accession>A0A1I7APM5</accession>
<dbReference type="STRING" id="477690.SAMN05216474_2294"/>
<keyword evidence="3" id="KW-1185">Reference proteome</keyword>
<evidence type="ECO:0000259" key="1">
    <source>
        <dbReference type="PROSITE" id="PS51729"/>
    </source>
</evidence>
<dbReference type="InterPro" id="IPR045057">
    <property type="entry name" value="Gcn5-rel_NAT"/>
</dbReference>
<sequence length="92" mass="10490">MENQIIHDKAAKKFVLKVNDGGEAFIDYQEKDGVLHLVYSEVPEVYRGKGIGKELVLKTFDLLTKEGYKAKAVCGYVNAVRQRSEDWKDIIE</sequence>
<organism evidence="2 3">
    <name type="scientific">Lishizhenia tianjinensis</name>
    <dbReference type="NCBI Taxonomy" id="477690"/>
    <lineage>
        <taxon>Bacteria</taxon>
        <taxon>Pseudomonadati</taxon>
        <taxon>Bacteroidota</taxon>
        <taxon>Flavobacteriia</taxon>
        <taxon>Flavobacteriales</taxon>
        <taxon>Crocinitomicaceae</taxon>
        <taxon>Lishizhenia</taxon>
    </lineage>
</organism>
<dbReference type="Pfam" id="PF14542">
    <property type="entry name" value="Acetyltransf_CG"/>
    <property type="match status" value="1"/>
</dbReference>
<dbReference type="SUPFAM" id="SSF55729">
    <property type="entry name" value="Acyl-CoA N-acyltransferases (Nat)"/>
    <property type="match status" value="1"/>
</dbReference>
<dbReference type="EMBL" id="FPAS01000003">
    <property type="protein sequence ID" value="SFT76901.1"/>
    <property type="molecule type" value="Genomic_DNA"/>
</dbReference>
<dbReference type="AlphaFoldDB" id="A0A1I7APM5"/>
<dbReference type="Gene3D" id="3.40.630.30">
    <property type="match status" value="1"/>
</dbReference>
<dbReference type="PANTHER" id="PTHR31435:SF9">
    <property type="entry name" value="PROTEIN NATD1"/>
    <property type="match status" value="1"/>
</dbReference>
<dbReference type="InterPro" id="IPR031165">
    <property type="entry name" value="GNAT_YJDJ"/>
</dbReference>
<evidence type="ECO:0000313" key="2">
    <source>
        <dbReference type="EMBL" id="SFT76901.1"/>
    </source>
</evidence>
<proteinExistence type="predicted"/>
<dbReference type="PANTHER" id="PTHR31435">
    <property type="entry name" value="PROTEIN NATD1"/>
    <property type="match status" value="1"/>
</dbReference>
<evidence type="ECO:0000313" key="3">
    <source>
        <dbReference type="Proteomes" id="UP000236454"/>
    </source>
</evidence>
<dbReference type="OrthoDB" id="1120671at2"/>
<feature type="domain" description="N-acetyltransferase" evidence="1">
    <location>
        <begin position="6"/>
        <end position="92"/>
    </location>
</feature>
<protein>
    <recommendedName>
        <fullName evidence="1">N-acetyltransferase domain-containing protein</fullName>
    </recommendedName>
</protein>
<gene>
    <name evidence="2" type="ORF">SAMN05216474_2294</name>
</gene>
<reference evidence="2 3" key="1">
    <citation type="submission" date="2016-10" db="EMBL/GenBank/DDBJ databases">
        <authorList>
            <person name="de Groot N.N."/>
        </authorList>
    </citation>
    <scope>NUCLEOTIDE SEQUENCE [LARGE SCALE GENOMIC DNA]</scope>
    <source>
        <strain evidence="2 3">CGMCC 1.7005</strain>
    </source>
</reference>
<dbReference type="PROSITE" id="PS51729">
    <property type="entry name" value="GNAT_YJDJ"/>
    <property type="match status" value="1"/>
</dbReference>
<dbReference type="RefSeq" id="WP_090249712.1">
    <property type="nucleotide sequence ID" value="NZ_FPAS01000003.1"/>
</dbReference>